<dbReference type="RefSeq" id="WP_135011495.1">
    <property type="nucleotide sequence ID" value="NZ_JADGLK010000007.1"/>
</dbReference>
<keyword evidence="6" id="KW-0808">Transferase</keyword>
<dbReference type="EMBL" id="SPQC01000007">
    <property type="protein sequence ID" value="TFU23499.1"/>
    <property type="molecule type" value="Genomic_DNA"/>
</dbReference>
<keyword evidence="10" id="KW-0067">ATP-binding</keyword>
<dbReference type="AlphaFoldDB" id="A0A4Y9F5D2"/>
<reference evidence="19 20" key="1">
    <citation type="submission" date="2019-03" db="EMBL/GenBank/DDBJ databases">
        <title>Diversity of the mouse oral microbiome.</title>
        <authorList>
            <person name="Joseph S."/>
            <person name="Aduse-Opoku J."/>
            <person name="Curtis M."/>
            <person name="Wade W."/>
            <person name="Hashim A."/>
        </authorList>
    </citation>
    <scope>NUCLEOTIDE SEQUENCE [LARGE SCALE GENOMIC DNA]</scope>
    <source>
        <strain evidence="20">irhom_31</strain>
    </source>
</reference>
<dbReference type="PANTHER" id="PTHR45528:SF1">
    <property type="entry name" value="SENSOR HISTIDINE KINASE CPXA"/>
    <property type="match status" value="1"/>
</dbReference>
<dbReference type="FunFam" id="1.10.287.130:FF:000010">
    <property type="entry name" value="Two-component sensor histidine kinase"/>
    <property type="match status" value="1"/>
</dbReference>
<dbReference type="GO" id="GO:0005886">
    <property type="term" value="C:plasma membrane"/>
    <property type="evidence" value="ECO:0007669"/>
    <property type="project" value="UniProtKB-SubCell"/>
</dbReference>
<evidence type="ECO:0000256" key="10">
    <source>
        <dbReference type="ARBA" id="ARBA00022840"/>
    </source>
</evidence>
<dbReference type="PANTHER" id="PTHR45528">
    <property type="entry name" value="SENSOR HISTIDINE KINASE CPXA"/>
    <property type="match status" value="1"/>
</dbReference>
<gene>
    <name evidence="19" type="ORF">E4U03_02910</name>
</gene>
<organism evidence="19 20">
    <name type="scientific">Rothia nasimurium</name>
    <dbReference type="NCBI Taxonomy" id="85336"/>
    <lineage>
        <taxon>Bacteria</taxon>
        <taxon>Bacillati</taxon>
        <taxon>Actinomycetota</taxon>
        <taxon>Actinomycetes</taxon>
        <taxon>Micrococcales</taxon>
        <taxon>Micrococcaceae</taxon>
        <taxon>Rothia</taxon>
    </lineage>
</organism>
<evidence type="ECO:0000256" key="2">
    <source>
        <dbReference type="ARBA" id="ARBA00004651"/>
    </source>
</evidence>
<keyword evidence="13 16" id="KW-0472">Membrane</keyword>
<dbReference type="GO" id="GO:0000155">
    <property type="term" value="F:phosphorelay sensor kinase activity"/>
    <property type="evidence" value="ECO:0007669"/>
    <property type="project" value="InterPro"/>
</dbReference>
<dbReference type="InterPro" id="IPR004358">
    <property type="entry name" value="Sig_transdc_His_kin-like_C"/>
</dbReference>
<name>A0A4Y9F5D2_9MICC</name>
<evidence type="ECO:0000313" key="19">
    <source>
        <dbReference type="EMBL" id="TFU23499.1"/>
    </source>
</evidence>
<evidence type="ECO:0000256" key="13">
    <source>
        <dbReference type="ARBA" id="ARBA00023136"/>
    </source>
</evidence>
<dbReference type="InterPro" id="IPR050398">
    <property type="entry name" value="HssS/ArlS-like"/>
</dbReference>
<dbReference type="InterPro" id="IPR003594">
    <property type="entry name" value="HATPase_dom"/>
</dbReference>
<protein>
    <recommendedName>
        <fullName evidence="14">Sensor histidine kinase MtrB</fullName>
        <ecNumber evidence="3">2.7.13.3</ecNumber>
    </recommendedName>
</protein>
<evidence type="ECO:0000256" key="8">
    <source>
        <dbReference type="ARBA" id="ARBA00022741"/>
    </source>
</evidence>
<proteinExistence type="predicted"/>
<dbReference type="SUPFAM" id="SSF158472">
    <property type="entry name" value="HAMP domain-like"/>
    <property type="match status" value="1"/>
</dbReference>
<accession>A0A4Y9F5D2</accession>
<evidence type="ECO:0000259" key="18">
    <source>
        <dbReference type="PROSITE" id="PS50885"/>
    </source>
</evidence>
<keyword evidence="8" id="KW-0547">Nucleotide-binding</keyword>
<feature type="domain" description="HAMP" evidence="18">
    <location>
        <begin position="239"/>
        <end position="291"/>
    </location>
</feature>
<evidence type="ECO:0000256" key="16">
    <source>
        <dbReference type="SAM" id="Phobius"/>
    </source>
</evidence>
<dbReference type="SUPFAM" id="SSF55874">
    <property type="entry name" value="ATPase domain of HSP90 chaperone/DNA topoisomerase II/histidine kinase"/>
    <property type="match status" value="1"/>
</dbReference>
<dbReference type="InterPro" id="IPR005467">
    <property type="entry name" value="His_kinase_dom"/>
</dbReference>
<dbReference type="Gene3D" id="6.10.340.10">
    <property type="match status" value="1"/>
</dbReference>
<feature type="domain" description="Histidine kinase" evidence="17">
    <location>
        <begin position="306"/>
        <end position="523"/>
    </location>
</feature>
<evidence type="ECO:0000256" key="14">
    <source>
        <dbReference type="ARBA" id="ARBA00035305"/>
    </source>
</evidence>
<evidence type="ECO:0000256" key="9">
    <source>
        <dbReference type="ARBA" id="ARBA00022777"/>
    </source>
</evidence>
<dbReference type="InterPro" id="IPR003661">
    <property type="entry name" value="HisK_dim/P_dom"/>
</dbReference>
<dbReference type="InterPro" id="IPR003660">
    <property type="entry name" value="HAMP_dom"/>
</dbReference>
<keyword evidence="11 16" id="KW-1133">Transmembrane helix</keyword>
<evidence type="ECO:0000256" key="5">
    <source>
        <dbReference type="ARBA" id="ARBA00022553"/>
    </source>
</evidence>
<dbReference type="CDD" id="cd00082">
    <property type="entry name" value="HisKA"/>
    <property type="match status" value="1"/>
</dbReference>
<comment type="caution">
    <text evidence="19">The sequence shown here is derived from an EMBL/GenBank/DDBJ whole genome shotgun (WGS) entry which is preliminary data.</text>
</comment>
<evidence type="ECO:0000256" key="15">
    <source>
        <dbReference type="SAM" id="MobiDB-lite"/>
    </source>
</evidence>
<dbReference type="PROSITE" id="PS50109">
    <property type="entry name" value="HIS_KIN"/>
    <property type="match status" value="1"/>
</dbReference>
<dbReference type="SMART" id="SM00388">
    <property type="entry name" value="HisKA"/>
    <property type="match status" value="1"/>
</dbReference>
<dbReference type="PRINTS" id="PR00344">
    <property type="entry name" value="BCTRLSENSOR"/>
</dbReference>
<dbReference type="InterPro" id="IPR047669">
    <property type="entry name" value="MtrAB_MtrB"/>
</dbReference>
<dbReference type="SMART" id="SM00304">
    <property type="entry name" value="HAMP"/>
    <property type="match status" value="1"/>
</dbReference>
<keyword evidence="7 16" id="KW-0812">Transmembrane</keyword>
<evidence type="ECO:0000256" key="7">
    <source>
        <dbReference type="ARBA" id="ARBA00022692"/>
    </source>
</evidence>
<keyword evidence="5" id="KW-0597">Phosphoprotein</keyword>
<evidence type="ECO:0000256" key="4">
    <source>
        <dbReference type="ARBA" id="ARBA00022475"/>
    </source>
</evidence>
<comment type="catalytic activity">
    <reaction evidence="1">
        <text>ATP + protein L-histidine = ADP + protein N-phospho-L-histidine.</text>
        <dbReference type="EC" id="2.7.13.3"/>
    </reaction>
</comment>
<dbReference type="EC" id="2.7.13.3" evidence="3"/>
<dbReference type="GO" id="GO:0005524">
    <property type="term" value="F:ATP binding"/>
    <property type="evidence" value="ECO:0007669"/>
    <property type="project" value="UniProtKB-KW"/>
</dbReference>
<evidence type="ECO:0000256" key="12">
    <source>
        <dbReference type="ARBA" id="ARBA00023012"/>
    </source>
</evidence>
<dbReference type="Pfam" id="PF00672">
    <property type="entry name" value="HAMP"/>
    <property type="match status" value="1"/>
</dbReference>
<dbReference type="SMART" id="SM00387">
    <property type="entry name" value="HATPase_c"/>
    <property type="match status" value="1"/>
</dbReference>
<sequence>MAGTLPRAFARTTAPAGPSRAYGPLASARRLWQQSLQFRAVVAAACLLLVAFIFVGSFISHQIANSLFRGNLRQALEESSSGFSNVQTLINGSDATGRTEIQRDVSRFLTVLESSSADSNRNWVLLKDVNATTDGFIVEQTQSSEVTVSDVPQALAQSMSEGTGIYWQSSSITSADGRRTPVLVVGTSISIPQNPDYSLYLIYDLSTSQATVQYINLVVWVGFGVLLVVVLTIVWMIARFVIRPISSTAITAEKLAAGDLDQRVLVRGQNETARLGMSFNRMADSLQDQISRLEKLSTMQQRFVSDVSHELRTPLTTVRMAADMLHDNRDNMEPLYKRSTELLYNQVDRFDSLLADLLEISRFDAGSQTLDTVSVDFMAVLDEVLKAVEPHLMRTNTSLTVHTDHTEIMVDMDHRRIERVLRNLLFNAVEHSEGQPIDVYVDATESTLGVAVRDHGIGLSPEETEQVFNRFWRADTSRKRTLGGTGLGLSIAAEDVRLHQGALEAWGIKGQGASFRMTIPIDQDVPMGPSPVLLSGEPLPAPSAPATGATPTVNPDAPNPSEPTVEP</sequence>
<dbReference type="Pfam" id="PF02518">
    <property type="entry name" value="HATPase_c"/>
    <property type="match status" value="1"/>
</dbReference>
<evidence type="ECO:0000256" key="11">
    <source>
        <dbReference type="ARBA" id="ARBA00022989"/>
    </source>
</evidence>
<dbReference type="NCBIfam" id="NF040691">
    <property type="entry name" value="MtrAB_MtrB"/>
    <property type="match status" value="1"/>
</dbReference>
<evidence type="ECO:0000259" key="17">
    <source>
        <dbReference type="PROSITE" id="PS50109"/>
    </source>
</evidence>
<evidence type="ECO:0000256" key="1">
    <source>
        <dbReference type="ARBA" id="ARBA00000085"/>
    </source>
</evidence>
<dbReference type="STRING" id="85336.A7979_08035"/>
<feature type="region of interest" description="Disordered" evidence="15">
    <location>
        <begin position="527"/>
        <end position="567"/>
    </location>
</feature>
<dbReference type="Gene3D" id="3.30.565.10">
    <property type="entry name" value="Histidine kinase-like ATPase, C-terminal domain"/>
    <property type="match status" value="1"/>
</dbReference>
<evidence type="ECO:0000256" key="6">
    <source>
        <dbReference type="ARBA" id="ARBA00022679"/>
    </source>
</evidence>
<dbReference type="FunFam" id="3.30.565.10:FF:000013">
    <property type="entry name" value="Two-component sensor histidine kinase"/>
    <property type="match status" value="1"/>
</dbReference>
<dbReference type="InterPro" id="IPR036890">
    <property type="entry name" value="HATPase_C_sf"/>
</dbReference>
<dbReference type="OrthoDB" id="9786919at2"/>
<evidence type="ECO:0000313" key="20">
    <source>
        <dbReference type="Proteomes" id="UP000297951"/>
    </source>
</evidence>
<dbReference type="InterPro" id="IPR036097">
    <property type="entry name" value="HisK_dim/P_sf"/>
</dbReference>
<dbReference type="Gene3D" id="1.10.287.130">
    <property type="match status" value="1"/>
</dbReference>
<dbReference type="Pfam" id="PF00512">
    <property type="entry name" value="HisKA"/>
    <property type="match status" value="1"/>
</dbReference>
<dbReference type="CDD" id="cd06225">
    <property type="entry name" value="HAMP"/>
    <property type="match status" value="1"/>
</dbReference>
<feature type="transmembrane region" description="Helical" evidence="16">
    <location>
        <begin position="217"/>
        <end position="238"/>
    </location>
</feature>
<evidence type="ECO:0000256" key="3">
    <source>
        <dbReference type="ARBA" id="ARBA00012438"/>
    </source>
</evidence>
<dbReference type="SUPFAM" id="SSF47384">
    <property type="entry name" value="Homodimeric domain of signal transducing histidine kinase"/>
    <property type="match status" value="1"/>
</dbReference>
<keyword evidence="4" id="KW-1003">Cell membrane</keyword>
<keyword evidence="12" id="KW-0902">Two-component regulatory system</keyword>
<dbReference type="PROSITE" id="PS50885">
    <property type="entry name" value="HAMP"/>
    <property type="match status" value="1"/>
</dbReference>
<keyword evidence="9 19" id="KW-0418">Kinase</keyword>
<dbReference type="Proteomes" id="UP000297951">
    <property type="component" value="Unassembled WGS sequence"/>
</dbReference>
<comment type="subcellular location">
    <subcellularLocation>
        <location evidence="2">Cell membrane</location>
        <topology evidence="2">Multi-pass membrane protein</topology>
    </subcellularLocation>
</comment>
<feature type="transmembrane region" description="Helical" evidence="16">
    <location>
        <begin position="38"/>
        <end position="59"/>
    </location>
</feature>
<feature type="compositionally biased region" description="Pro residues" evidence="15">
    <location>
        <begin position="557"/>
        <end position="567"/>
    </location>
</feature>